<organism evidence="2 3">
    <name type="scientific">Gigaspora margarita</name>
    <dbReference type="NCBI Taxonomy" id="4874"/>
    <lineage>
        <taxon>Eukaryota</taxon>
        <taxon>Fungi</taxon>
        <taxon>Fungi incertae sedis</taxon>
        <taxon>Mucoromycota</taxon>
        <taxon>Glomeromycotina</taxon>
        <taxon>Glomeromycetes</taxon>
        <taxon>Diversisporales</taxon>
        <taxon>Gigasporaceae</taxon>
        <taxon>Gigaspora</taxon>
    </lineage>
</organism>
<accession>A0ABN7VNZ9</accession>
<evidence type="ECO:0000256" key="1">
    <source>
        <dbReference type="SAM" id="MobiDB-lite"/>
    </source>
</evidence>
<feature type="region of interest" description="Disordered" evidence="1">
    <location>
        <begin position="73"/>
        <end position="128"/>
    </location>
</feature>
<dbReference type="EMBL" id="CAJVQB010018789">
    <property type="protein sequence ID" value="CAG8788813.1"/>
    <property type="molecule type" value="Genomic_DNA"/>
</dbReference>
<reference evidence="2 3" key="1">
    <citation type="submission" date="2021-06" db="EMBL/GenBank/DDBJ databases">
        <authorList>
            <person name="Kallberg Y."/>
            <person name="Tangrot J."/>
            <person name="Rosling A."/>
        </authorList>
    </citation>
    <scope>NUCLEOTIDE SEQUENCE [LARGE SCALE GENOMIC DNA]</scope>
    <source>
        <strain evidence="2 3">120-4 pot B 10/14</strain>
    </source>
</reference>
<gene>
    <name evidence="2" type="ORF">GMARGA_LOCUS20890</name>
</gene>
<feature type="compositionally biased region" description="Polar residues" evidence="1">
    <location>
        <begin position="81"/>
        <end position="112"/>
    </location>
</feature>
<comment type="caution">
    <text evidence="2">The sequence shown here is derived from an EMBL/GenBank/DDBJ whole genome shotgun (WGS) entry which is preliminary data.</text>
</comment>
<dbReference type="Proteomes" id="UP000789901">
    <property type="component" value="Unassembled WGS sequence"/>
</dbReference>
<keyword evidence="3" id="KW-1185">Reference proteome</keyword>
<sequence>MRMDTPAPEKNNTTSRIIDCLRIQNKNTVESIIINDKLQWKVSVSPGTYMFAINDGTDDNFLGIPVGGDNVGGANVGKGRSANQVNNDKGMINENSESVGQKSSYTSSQDIPKSQVPMSPASINSVTP</sequence>
<proteinExistence type="predicted"/>
<evidence type="ECO:0000313" key="3">
    <source>
        <dbReference type="Proteomes" id="UP000789901"/>
    </source>
</evidence>
<feature type="non-terminal residue" evidence="2">
    <location>
        <position position="128"/>
    </location>
</feature>
<protein>
    <submittedName>
        <fullName evidence="2">36350_t:CDS:1</fullName>
    </submittedName>
</protein>
<evidence type="ECO:0000313" key="2">
    <source>
        <dbReference type="EMBL" id="CAG8788813.1"/>
    </source>
</evidence>
<name>A0ABN7VNZ9_GIGMA</name>